<feature type="transmembrane region" description="Helical" evidence="9">
    <location>
        <begin position="232"/>
        <end position="255"/>
    </location>
</feature>
<evidence type="ECO:0000256" key="8">
    <source>
        <dbReference type="ARBA" id="ARBA00023136"/>
    </source>
</evidence>
<dbReference type="AlphaFoldDB" id="A0A2U2A091"/>
<feature type="domain" description="Glycosyltransferase 2-like" evidence="10">
    <location>
        <begin position="2"/>
        <end position="140"/>
    </location>
</feature>
<keyword evidence="5 9" id="KW-0812">Transmembrane</keyword>
<proteinExistence type="inferred from homology"/>
<evidence type="ECO:0000256" key="5">
    <source>
        <dbReference type="ARBA" id="ARBA00022692"/>
    </source>
</evidence>
<evidence type="ECO:0000256" key="1">
    <source>
        <dbReference type="ARBA" id="ARBA00006739"/>
    </source>
</evidence>
<dbReference type="PANTHER" id="PTHR48090">
    <property type="entry name" value="UNDECAPRENYL-PHOSPHATE 4-DEOXY-4-FORMAMIDO-L-ARABINOSE TRANSFERASE-RELATED"/>
    <property type="match status" value="1"/>
</dbReference>
<dbReference type="Proteomes" id="UP000245166">
    <property type="component" value="Unassembled WGS sequence"/>
</dbReference>
<keyword evidence="3 11" id="KW-0328">Glycosyltransferase</keyword>
<evidence type="ECO:0000256" key="3">
    <source>
        <dbReference type="ARBA" id="ARBA00022676"/>
    </source>
</evidence>
<keyword evidence="8 9" id="KW-0472">Membrane</keyword>
<feature type="transmembrane region" description="Helical" evidence="9">
    <location>
        <begin position="267"/>
        <end position="293"/>
    </location>
</feature>
<protein>
    <submittedName>
        <fullName evidence="11">Mannosyltransferase</fullName>
    </submittedName>
</protein>
<dbReference type="SUPFAM" id="SSF53448">
    <property type="entry name" value="Nucleotide-diphospho-sugar transferases"/>
    <property type="match status" value="1"/>
</dbReference>
<keyword evidence="4" id="KW-0808">Transferase</keyword>
<evidence type="ECO:0000256" key="9">
    <source>
        <dbReference type="SAM" id="Phobius"/>
    </source>
</evidence>
<evidence type="ECO:0000256" key="4">
    <source>
        <dbReference type="ARBA" id="ARBA00022679"/>
    </source>
</evidence>
<comment type="similarity">
    <text evidence="1">Belongs to the glycosyltransferase 2 family.</text>
</comment>
<dbReference type="InterPro" id="IPR050256">
    <property type="entry name" value="Glycosyltransferase_2"/>
</dbReference>
<dbReference type="GO" id="GO:0005886">
    <property type="term" value="C:plasma membrane"/>
    <property type="evidence" value="ECO:0007669"/>
    <property type="project" value="TreeGrafter"/>
</dbReference>
<keyword evidence="6" id="KW-0448">Lipopolysaccharide biosynthesis</keyword>
<evidence type="ECO:0000256" key="2">
    <source>
        <dbReference type="ARBA" id="ARBA00022475"/>
    </source>
</evidence>
<evidence type="ECO:0000313" key="11">
    <source>
        <dbReference type="EMBL" id="PWD52636.1"/>
    </source>
</evidence>
<comment type="caution">
    <text evidence="11">The sequence shown here is derived from an EMBL/GenBank/DDBJ whole genome shotgun (WGS) entry which is preliminary data.</text>
</comment>
<keyword evidence="2" id="KW-1003">Cell membrane</keyword>
<accession>A0A2U2A091</accession>
<dbReference type="EMBL" id="PYHR01000002">
    <property type="protein sequence ID" value="PWD52636.1"/>
    <property type="molecule type" value="Genomic_DNA"/>
</dbReference>
<evidence type="ECO:0000259" key="10">
    <source>
        <dbReference type="Pfam" id="PF00535"/>
    </source>
</evidence>
<dbReference type="InterPro" id="IPR029044">
    <property type="entry name" value="Nucleotide-diphossugar_trans"/>
</dbReference>
<name>A0A2U2A091_9MICO</name>
<organism evidence="11 12">
    <name type="scientific">Serinibacter arcticus</name>
    <dbReference type="NCBI Taxonomy" id="1655435"/>
    <lineage>
        <taxon>Bacteria</taxon>
        <taxon>Bacillati</taxon>
        <taxon>Actinomycetota</taxon>
        <taxon>Actinomycetes</taxon>
        <taxon>Micrococcales</taxon>
        <taxon>Beutenbergiaceae</taxon>
        <taxon>Serinibacter</taxon>
    </lineage>
</organism>
<evidence type="ECO:0000256" key="7">
    <source>
        <dbReference type="ARBA" id="ARBA00022989"/>
    </source>
</evidence>
<keyword evidence="12" id="KW-1185">Reference proteome</keyword>
<evidence type="ECO:0000256" key="6">
    <source>
        <dbReference type="ARBA" id="ARBA00022985"/>
    </source>
</evidence>
<dbReference type="PANTHER" id="PTHR48090:SF3">
    <property type="entry name" value="UNDECAPRENYL-PHOSPHATE 4-DEOXY-4-FORMAMIDO-L-ARABINOSE TRANSFERASE"/>
    <property type="match status" value="1"/>
</dbReference>
<reference evidence="11 12" key="1">
    <citation type="submission" date="2018-03" db="EMBL/GenBank/DDBJ databases">
        <title>Genome assembly of novel Miniimonas species PCH200.</title>
        <authorList>
            <person name="Thakur V."/>
            <person name="Kumar V."/>
            <person name="Singh D."/>
        </authorList>
    </citation>
    <scope>NUCLEOTIDE SEQUENCE [LARGE SCALE GENOMIC DNA]</scope>
    <source>
        <strain evidence="11 12">PCH200</strain>
    </source>
</reference>
<dbReference type="GO" id="GO:0009103">
    <property type="term" value="P:lipopolysaccharide biosynthetic process"/>
    <property type="evidence" value="ECO:0007669"/>
    <property type="project" value="UniProtKB-KW"/>
</dbReference>
<dbReference type="OrthoDB" id="9811884at2"/>
<keyword evidence="7 9" id="KW-1133">Transmembrane helix</keyword>
<dbReference type="Gene3D" id="3.90.550.10">
    <property type="entry name" value="Spore Coat Polysaccharide Biosynthesis Protein SpsA, Chain A"/>
    <property type="match status" value="1"/>
</dbReference>
<dbReference type="Pfam" id="PF00535">
    <property type="entry name" value="Glycos_transf_2"/>
    <property type="match status" value="1"/>
</dbReference>
<gene>
    <name evidence="11" type="ORF">C8046_17170</name>
</gene>
<dbReference type="InterPro" id="IPR001173">
    <property type="entry name" value="Glyco_trans_2-like"/>
</dbReference>
<evidence type="ECO:0000313" key="12">
    <source>
        <dbReference type="Proteomes" id="UP000245166"/>
    </source>
</evidence>
<sequence>MSVVVPVYQGERTLPALVTELAAMTAGQLTPGGRPYRVEEVVLVHDHGPDASAAVIRELEGQHDVVRGVWLSRNYGQHPATLAGMASSGGEWIVTLDEDGQHDPADMGTMLDVALDEQASVVYGKALNPPPHGWFRNTSSKGAKWVLAKLLGSRDSQSYQSYRLLLGEIGRSAAAYVGSGVYLDIAIGWIAGNVAQAPVTLRSEGERTSGYRVRTLLSHFWRMVLSSGTKGLRLVSGLGALAAVGGVLLALYFFIARLAGHGASEPGWTSLMVVFLVGIGFTLFFLGIIAEYIGVSVNMAMGKPAYLIVSDPGNGPLSRTGRQPRA</sequence>
<dbReference type="GO" id="GO:0099621">
    <property type="term" value="F:undecaprenyl-phosphate 4-deoxy-4-formamido-L-arabinose transferase activity"/>
    <property type="evidence" value="ECO:0007669"/>
    <property type="project" value="TreeGrafter"/>
</dbReference>